<accession>A0ABV6RLM7</accession>
<dbReference type="Proteomes" id="UP001589896">
    <property type="component" value="Unassembled WGS sequence"/>
</dbReference>
<gene>
    <name evidence="1" type="ORF">ACFFGH_08510</name>
</gene>
<reference evidence="1 2" key="1">
    <citation type="submission" date="2024-09" db="EMBL/GenBank/DDBJ databases">
        <authorList>
            <person name="Sun Q."/>
            <person name="Mori K."/>
        </authorList>
    </citation>
    <scope>NUCLEOTIDE SEQUENCE [LARGE SCALE GENOMIC DNA]</scope>
    <source>
        <strain evidence="1 2">KCTC 23076</strain>
    </source>
</reference>
<organism evidence="1 2">
    <name type="scientific">Lysobacter korlensis</name>
    <dbReference type="NCBI Taxonomy" id="553636"/>
    <lineage>
        <taxon>Bacteria</taxon>
        <taxon>Pseudomonadati</taxon>
        <taxon>Pseudomonadota</taxon>
        <taxon>Gammaproteobacteria</taxon>
        <taxon>Lysobacterales</taxon>
        <taxon>Lysobacteraceae</taxon>
        <taxon>Lysobacter</taxon>
    </lineage>
</organism>
<sequence length="496" mass="54113">MLDVDTTALSLDECLRARDAGEPVHGSVADRRLLVGDLPGAIAAYRAAPDQIDAALKHAWCLAEQWKLRQAAEILGDGEHSSSPESLALQLRVLDGASGRDRSGSAVHRRMQVLAERLYEVDSPSRRVMAAWWGFLMSGGRYAQMRAMALRAAEFFPGDAALHQSILRAFEKSRLSPEIPLRALVEMLGPESTGDDWRYALVRSKDAGLLELFEHGVERLVACAPLRPAVEALRSVAHGGAADLPADADGQVAWLRVAIALARLERAVEEGQQIAPAARGYLDALWAAPDTQALRCSDRVQWQVDCPGGQQFSFSIEVQLDEIDLHVRDLLSNTDLDRWDIALLLNAHAGAAKRIERVPAHLLPPIGVGMQLERASEEQVPDLLQRYLAAFERCGMGMDMVDTGIVDLDLVLGRLWVSAVDLAVQLAESLEGPEPLCTGGALLSLLEPIVHEQSINPELADRGKVALRRLSKAVLLHCDSPLARSYLPRAKLQLMG</sequence>
<keyword evidence="2" id="KW-1185">Reference proteome</keyword>
<evidence type="ECO:0000313" key="2">
    <source>
        <dbReference type="Proteomes" id="UP001589896"/>
    </source>
</evidence>
<dbReference type="EMBL" id="JBHLTG010000001">
    <property type="protein sequence ID" value="MFC0677879.1"/>
    <property type="molecule type" value="Genomic_DNA"/>
</dbReference>
<name>A0ABV6RLM7_9GAMM</name>
<evidence type="ECO:0000313" key="1">
    <source>
        <dbReference type="EMBL" id="MFC0677879.1"/>
    </source>
</evidence>
<comment type="caution">
    <text evidence="1">The sequence shown here is derived from an EMBL/GenBank/DDBJ whole genome shotgun (WGS) entry which is preliminary data.</text>
</comment>
<dbReference type="RefSeq" id="WP_386666963.1">
    <property type="nucleotide sequence ID" value="NZ_JBHLTG010000001.1"/>
</dbReference>
<protein>
    <submittedName>
        <fullName evidence="1">Uncharacterized protein</fullName>
    </submittedName>
</protein>
<proteinExistence type="predicted"/>